<accession>G7L0H5</accession>
<protein>
    <submittedName>
        <fullName evidence="1">SPX domain membrane protein</fullName>
    </submittedName>
</protein>
<dbReference type="EMBL" id="CM001223">
    <property type="protein sequence ID" value="AES80883.2"/>
    <property type="molecule type" value="Genomic_DNA"/>
</dbReference>
<dbReference type="HOGENOM" id="CLU_3090315_0_0_1"/>
<organism evidence="1 3">
    <name type="scientific">Medicago truncatula</name>
    <name type="common">Barrel medic</name>
    <name type="synonym">Medicago tribuloides</name>
    <dbReference type="NCBI Taxonomy" id="3880"/>
    <lineage>
        <taxon>Eukaryota</taxon>
        <taxon>Viridiplantae</taxon>
        <taxon>Streptophyta</taxon>
        <taxon>Embryophyta</taxon>
        <taxon>Tracheophyta</taxon>
        <taxon>Spermatophyta</taxon>
        <taxon>Magnoliopsida</taxon>
        <taxon>eudicotyledons</taxon>
        <taxon>Gunneridae</taxon>
        <taxon>Pentapetalae</taxon>
        <taxon>rosids</taxon>
        <taxon>fabids</taxon>
        <taxon>Fabales</taxon>
        <taxon>Fabaceae</taxon>
        <taxon>Papilionoideae</taxon>
        <taxon>50 kb inversion clade</taxon>
        <taxon>NPAAA clade</taxon>
        <taxon>Hologalegina</taxon>
        <taxon>IRL clade</taxon>
        <taxon>Trifolieae</taxon>
        <taxon>Medicago</taxon>
    </lineage>
</organism>
<dbReference type="EnsemblPlants" id="AES80883">
    <property type="protein sequence ID" value="AES80883"/>
    <property type="gene ID" value="MTR_7g086170"/>
</dbReference>
<dbReference type="AlphaFoldDB" id="G7L0H5"/>
<evidence type="ECO:0000313" key="3">
    <source>
        <dbReference type="Proteomes" id="UP000002051"/>
    </source>
</evidence>
<reference evidence="2" key="3">
    <citation type="submission" date="2015-04" db="UniProtKB">
        <authorList>
            <consortium name="EnsemblPlants"/>
        </authorList>
    </citation>
    <scope>IDENTIFICATION</scope>
    <source>
        <strain evidence="2">cv. Jemalong A17</strain>
    </source>
</reference>
<name>G7L0H5_MEDTR</name>
<evidence type="ECO:0000313" key="1">
    <source>
        <dbReference type="EMBL" id="AES80883.2"/>
    </source>
</evidence>
<proteinExistence type="predicted"/>
<dbReference type="Proteomes" id="UP000002051">
    <property type="component" value="Unassembled WGS sequence"/>
</dbReference>
<dbReference type="PaxDb" id="3880-AES80883"/>
<keyword evidence="3" id="KW-1185">Reference proteome</keyword>
<sequence>MLKKFDKRFGYTFTDYHVKTHANHLYSHVRQKCQGSYISIYNQPSYAHQVSS</sequence>
<reference evidence="1 3" key="1">
    <citation type="journal article" date="2011" name="Nature">
        <title>The Medicago genome provides insight into the evolution of rhizobial symbioses.</title>
        <authorList>
            <person name="Young N.D."/>
            <person name="Debelle F."/>
            <person name="Oldroyd G.E."/>
            <person name="Geurts R."/>
            <person name="Cannon S.B."/>
            <person name="Udvardi M.K."/>
            <person name="Benedito V.A."/>
            <person name="Mayer K.F."/>
            <person name="Gouzy J."/>
            <person name="Schoof H."/>
            <person name="Van de Peer Y."/>
            <person name="Proost S."/>
            <person name="Cook D.R."/>
            <person name="Meyers B.C."/>
            <person name="Spannagl M."/>
            <person name="Cheung F."/>
            <person name="De Mita S."/>
            <person name="Krishnakumar V."/>
            <person name="Gundlach H."/>
            <person name="Zhou S."/>
            <person name="Mudge J."/>
            <person name="Bharti A.K."/>
            <person name="Murray J.D."/>
            <person name="Naoumkina M.A."/>
            <person name="Rosen B."/>
            <person name="Silverstein K.A."/>
            <person name="Tang H."/>
            <person name="Rombauts S."/>
            <person name="Zhao P.X."/>
            <person name="Zhou P."/>
            <person name="Barbe V."/>
            <person name="Bardou P."/>
            <person name="Bechner M."/>
            <person name="Bellec A."/>
            <person name="Berger A."/>
            <person name="Berges H."/>
            <person name="Bidwell S."/>
            <person name="Bisseling T."/>
            <person name="Choisne N."/>
            <person name="Couloux A."/>
            <person name="Denny R."/>
            <person name="Deshpande S."/>
            <person name="Dai X."/>
            <person name="Doyle J.J."/>
            <person name="Dudez A.M."/>
            <person name="Farmer A.D."/>
            <person name="Fouteau S."/>
            <person name="Franken C."/>
            <person name="Gibelin C."/>
            <person name="Gish J."/>
            <person name="Goldstein S."/>
            <person name="Gonzalez A.J."/>
            <person name="Green P.J."/>
            <person name="Hallab A."/>
            <person name="Hartog M."/>
            <person name="Hua A."/>
            <person name="Humphray S.J."/>
            <person name="Jeong D.H."/>
            <person name="Jing Y."/>
            <person name="Jocker A."/>
            <person name="Kenton S.M."/>
            <person name="Kim D.J."/>
            <person name="Klee K."/>
            <person name="Lai H."/>
            <person name="Lang C."/>
            <person name="Lin S."/>
            <person name="Macmil S.L."/>
            <person name="Magdelenat G."/>
            <person name="Matthews L."/>
            <person name="McCorrison J."/>
            <person name="Monaghan E.L."/>
            <person name="Mun J.H."/>
            <person name="Najar F.Z."/>
            <person name="Nicholson C."/>
            <person name="Noirot C."/>
            <person name="O'Bleness M."/>
            <person name="Paule C.R."/>
            <person name="Poulain J."/>
            <person name="Prion F."/>
            <person name="Qin B."/>
            <person name="Qu C."/>
            <person name="Retzel E.F."/>
            <person name="Riddle C."/>
            <person name="Sallet E."/>
            <person name="Samain S."/>
            <person name="Samson N."/>
            <person name="Sanders I."/>
            <person name="Saurat O."/>
            <person name="Scarpelli C."/>
            <person name="Schiex T."/>
            <person name="Segurens B."/>
            <person name="Severin A.J."/>
            <person name="Sherrier D.J."/>
            <person name="Shi R."/>
            <person name="Sims S."/>
            <person name="Singer S.R."/>
            <person name="Sinharoy S."/>
            <person name="Sterck L."/>
            <person name="Viollet A."/>
            <person name="Wang B.B."/>
            <person name="Wang K."/>
            <person name="Wang M."/>
            <person name="Wang X."/>
            <person name="Warfsmann J."/>
            <person name="Weissenbach J."/>
            <person name="White D.D."/>
            <person name="White J.D."/>
            <person name="Wiley G.B."/>
            <person name="Wincker P."/>
            <person name="Xing Y."/>
            <person name="Yang L."/>
            <person name="Yao Z."/>
            <person name="Ying F."/>
            <person name="Zhai J."/>
            <person name="Zhou L."/>
            <person name="Zuber A."/>
            <person name="Denarie J."/>
            <person name="Dixon R.A."/>
            <person name="May G.D."/>
            <person name="Schwartz D.C."/>
            <person name="Rogers J."/>
            <person name="Quetier F."/>
            <person name="Town C.D."/>
            <person name="Roe B.A."/>
        </authorList>
    </citation>
    <scope>NUCLEOTIDE SEQUENCE [LARGE SCALE GENOMIC DNA]</scope>
    <source>
        <strain evidence="1">A17</strain>
        <strain evidence="2 3">cv. Jemalong A17</strain>
    </source>
</reference>
<reference evidence="1 3" key="2">
    <citation type="journal article" date="2014" name="BMC Genomics">
        <title>An improved genome release (version Mt4.0) for the model legume Medicago truncatula.</title>
        <authorList>
            <person name="Tang H."/>
            <person name="Krishnakumar V."/>
            <person name="Bidwell S."/>
            <person name="Rosen B."/>
            <person name="Chan A."/>
            <person name="Zhou S."/>
            <person name="Gentzbittel L."/>
            <person name="Childs K.L."/>
            <person name="Yandell M."/>
            <person name="Gundlach H."/>
            <person name="Mayer K.F."/>
            <person name="Schwartz D.C."/>
            <person name="Town C.D."/>
        </authorList>
    </citation>
    <scope>GENOME REANNOTATION</scope>
    <source>
        <strain evidence="2 3">cv. Jemalong A17</strain>
    </source>
</reference>
<dbReference type="eggNOG" id="KOG1161">
    <property type="taxonomic scope" value="Eukaryota"/>
</dbReference>
<accession>A0A0C3WB82</accession>
<gene>
    <name evidence="1" type="ordered locus">MTR_7g086170</name>
</gene>
<dbReference type="STRING" id="3880.G7L0H5"/>
<evidence type="ECO:0000313" key="2">
    <source>
        <dbReference type="EnsemblPlants" id="AES80883"/>
    </source>
</evidence>